<dbReference type="OMA" id="MFPETSK"/>
<sequence length="361" mass="38944">MASSGAGGEPSRSAIVADTASGHHLLTIQGYSCTKDLPTGEKISSRPFTVGGHRWRIDYYPNGVSSSANSCISLSLVLDEKVAADVKAKYSFCLAGEVEEKQAARLASATVSTFPSKSCSVLNWYSTFIKREDLQSSKNLKNDSFTVRCDIVVVHRYLVEDAPPGFVSVPPPCDLRRDLAKLLETEKGADVVFEVGGETLAAHRCVLAARSSVFAAELFGPIKEGNAAAAGSLVVPVEDMEAEVFKALLRYAYTGSLPQIRKEDEDATCQHLLTVADRYGMERLKLICEEKLCKYINVGTAVTILVLAEQHHCEGLKKACFKFLATPANLKAVVATDALQQLSTSCPSLMVELMAMSLAHS</sequence>
<dbReference type="SMART" id="SM00225">
    <property type="entry name" value="BTB"/>
    <property type="match status" value="1"/>
</dbReference>
<dbReference type="SUPFAM" id="SSF54695">
    <property type="entry name" value="POZ domain"/>
    <property type="match status" value="1"/>
</dbReference>
<dbReference type="GO" id="GO:0016567">
    <property type="term" value="P:protein ubiquitination"/>
    <property type="evidence" value="ECO:0007669"/>
    <property type="project" value="InterPro"/>
</dbReference>
<dbReference type="Gene3D" id="2.60.210.10">
    <property type="entry name" value="Apoptosis, Tumor Necrosis Factor Receptor Associated Protein 2, Chain A"/>
    <property type="match status" value="1"/>
</dbReference>
<proteinExistence type="inferred from homology"/>
<protein>
    <submittedName>
        <fullName evidence="5">Uncharacterized protein</fullName>
    </submittedName>
</protein>
<dbReference type="EMBL" id="LT934122">
    <property type="protein sequence ID" value="VAI62405.1"/>
    <property type="molecule type" value="Genomic_DNA"/>
</dbReference>
<accession>A0A9R0YW22</accession>
<dbReference type="InterPro" id="IPR056423">
    <property type="entry name" value="BACK_BPM_SPOP"/>
</dbReference>
<gene>
    <name evidence="5" type="ORF">TRITD_6Bv1G211560</name>
</gene>
<comment type="similarity">
    <text evidence="2">Belongs to the Tdpoz family.</text>
</comment>
<keyword evidence="6" id="KW-1185">Reference proteome</keyword>
<dbReference type="InterPro" id="IPR000210">
    <property type="entry name" value="BTB/POZ_dom"/>
</dbReference>
<dbReference type="CDD" id="cd00121">
    <property type="entry name" value="MATH"/>
    <property type="match status" value="1"/>
</dbReference>
<dbReference type="PANTHER" id="PTHR26379">
    <property type="entry name" value="BTB/POZ AND MATH DOMAIN-CONTAINING PROTEIN 1"/>
    <property type="match status" value="1"/>
</dbReference>
<evidence type="ECO:0000313" key="5">
    <source>
        <dbReference type="EMBL" id="VAI62405.1"/>
    </source>
</evidence>
<comment type="pathway">
    <text evidence="1">Protein modification; protein ubiquitination.</text>
</comment>
<evidence type="ECO:0000256" key="1">
    <source>
        <dbReference type="ARBA" id="ARBA00004906"/>
    </source>
</evidence>
<evidence type="ECO:0000256" key="2">
    <source>
        <dbReference type="ARBA" id="ARBA00010846"/>
    </source>
</evidence>
<feature type="domain" description="MATH" evidence="4">
    <location>
        <begin position="21"/>
        <end position="151"/>
    </location>
</feature>
<dbReference type="PROSITE" id="PS50097">
    <property type="entry name" value="BTB"/>
    <property type="match status" value="1"/>
</dbReference>
<dbReference type="InterPro" id="IPR008974">
    <property type="entry name" value="TRAF-like"/>
</dbReference>
<dbReference type="Proteomes" id="UP000324705">
    <property type="component" value="Chromosome 6B"/>
</dbReference>
<dbReference type="Pfam" id="PF22486">
    <property type="entry name" value="MATH_2"/>
    <property type="match status" value="1"/>
</dbReference>
<evidence type="ECO:0000313" key="6">
    <source>
        <dbReference type="Proteomes" id="UP000324705"/>
    </source>
</evidence>
<organism evidence="5 6">
    <name type="scientific">Triticum turgidum subsp. durum</name>
    <name type="common">Durum wheat</name>
    <name type="synonym">Triticum durum</name>
    <dbReference type="NCBI Taxonomy" id="4567"/>
    <lineage>
        <taxon>Eukaryota</taxon>
        <taxon>Viridiplantae</taxon>
        <taxon>Streptophyta</taxon>
        <taxon>Embryophyta</taxon>
        <taxon>Tracheophyta</taxon>
        <taxon>Spermatophyta</taxon>
        <taxon>Magnoliopsida</taxon>
        <taxon>Liliopsida</taxon>
        <taxon>Poales</taxon>
        <taxon>Poaceae</taxon>
        <taxon>BOP clade</taxon>
        <taxon>Pooideae</taxon>
        <taxon>Triticodae</taxon>
        <taxon>Triticeae</taxon>
        <taxon>Triticinae</taxon>
        <taxon>Triticum</taxon>
    </lineage>
</organism>
<dbReference type="PANTHER" id="PTHR26379:SF364">
    <property type="entry name" value="MATH DOMAIN-CONTAINING PROTEIN"/>
    <property type="match status" value="1"/>
</dbReference>
<dbReference type="InterPro" id="IPR002083">
    <property type="entry name" value="MATH/TRAF_dom"/>
</dbReference>
<feature type="domain" description="BTB" evidence="3">
    <location>
        <begin position="189"/>
        <end position="261"/>
    </location>
</feature>
<dbReference type="InterPro" id="IPR011333">
    <property type="entry name" value="SKP1/BTB/POZ_sf"/>
</dbReference>
<dbReference type="Gramene" id="TRITD6Bv1G211560.2">
    <property type="protein sequence ID" value="TRITD6Bv1G211560.2"/>
    <property type="gene ID" value="TRITD6Bv1G211560"/>
</dbReference>
<evidence type="ECO:0000259" key="4">
    <source>
        <dbReference type="PROSITE" id="PS50144"/>
    </source>
</evidence>
<dbReference type="InterPro" id="IPR045005">
    <property type="entry name" value="BPM1-6"/>
</dbReference>
<dbReference type="AlphaFoldDB" id="A0A9R0YW22"/>
<dbReference type="Gene3D" id="1.25.40.420">
    <property type="match status" value="1"/>
</dbReference>
<dbReference type="PROSITE" id="PS50144">
    <property type="entry name" value="MATH"/>
    <property type="match status" value="1"/>
</dbReference>
<name>A0A9R0YW22_TRITD</name>
<dbReference type="Pfam" id="PF00651">
    <property type="entry name" value="BTB"/>
    <property type="match status" value="1"/>
</dbReference>
<reference evidence="5 6" key="1">
    <citation type="submission" date="2017-09" db="EMBL/GenBank/DDBJ databases">
        <authorList>
            <consortium name="International Durum Wheat Genome Sequencing Consortium (IDWGSC)"/>
            <person name="Milanesi L."/>
        </authorList>
    </citation>
    <scope>NUCLEOTIDE SEQUENCE [LARGE SCALE GENOMIC DNA]</scope>
    <source>
        <strain evidence="6">cv. Svevo</strain>
    </source>
</reference>
<evidence type="ECO:0000259" key="3">
    <source>
        <dbReference type="PROSITE" id="PS50097"/>
    </source>
</evidence>
<dbReference type="Pfam" id="PF24570">
    <property type="entry name" value="BACK_BPM_SPOP"/>
    <property type="match status" value="1"/>
</dbReference>
<dbReference type="Gene3D" id="3.30.710.10">
    <property type="entry name" value="Potassium Channel Kv1.1, Chain A"/>
    <property type="match status" value="1"/>
</dbReference>
<dbReference type="SUPFAM" id="SSF49599">
    <property type="entry name" value="TRAF domain-like"/>
    <property type="match status" value="1"/>
</dbReference>